<evidence type="ECO:0000256" key="6">
    <source>
        <dbReference type="ARBA" id="ARBA00067536"/>
    </source>
</evidence>
<evidence type="ECO:0000259" key="12">
    <source>
        <dbReference type="PROSITE" id="PS51767"/>
    </source>
</evidence>
<dbReference type="eggNOG" id="KOG1339">
    <property type="taxonomic scope" value="Eukaryota"/>
</dbReference>
<gene>
    <name evidence="13" type="ORF">PCON_02744</name>
</gene>
<dbReference type="InterPro" id="IPR033876">
    <property type="entry name" value="SAP-like"/>
</dbReference>
<feature type="region of interest" description="Disordered" evidence="10">
    <location>
        <begin position="447"/>
        <end position="478"/>
    </location>
</feature>
<evidence type="ECO:0000256" key="7">
    <source>
        <dbReference type="ARBA" id="ARBA00068059"/>
    </source>
</evidence>
<evidence type="ECO:0000256" key="5">
    <source>
        <dbReference type="ARBA" id="ARBA00022801"/>
    </source>
</evidence>
<keyword evidence="3 11" id="KW-0732">Signal</keyword>
<dbReference type="EMBL" id="HF936329">
    <property type="protein sequence ID" value="CCX16180.1"/>
    <property type="molecule type" value="Genomic_DNA"/>
</dbReference>
<keyword evidence="2 9" id="KW-0645">Protease</keyword>
<protein>
    <recommendedName>
        <fullName evidence="7">Probable aspartic-type endopeptidase OPSB</fullName>
    </recommendedName>
    <alternativeName>
        <fullName evidence="6">Probable aspartic-type endopeptidase opsB</fullName>
    </alternativeName>
</protein>
<keyword evidence="4 9" id="KW-0064">Aspartyl protease</keyword>
<evidence type="ECO:0000256" key="10">
    <source>
        <dbReference type="SAM" id="MobiDB-lite"/>
    </source>
</evidence>
<dbReference type="STRING" id="1076935.U4LBL4"/>
<dbReference type="InterPro" id="IPR021109">
    <property type="entry name" value="Peptidase_aspartic_dom_sf"/>
</dbReference>
<feature type="domain" description="Peptidase A1" evidence="12">
    <location>
        <begin position="77"/>
        <end position="414"/>
    </location>
</feature>
<feature type="signal peptide" evidence="11">
    <location>
        <begin position="1"/>
        <end position="29"/>
    </location>
</feature>
<dbReference type="PRINTS" id="PR00792">
    <property type="entry name" value="PEPSIN"/>
</dbReference>
<dbReference type="PANTHER" id="PTHR47966">
    <property type="entry name" value="BETA-SITE APP-CLEAVING ENZYME, ISOFORM A-RELATED"/>
    <property type="match status" value="1"/>
</dbReference>
<feature type="active site" evidence="8">
    <location>
        <position position="95"/>
    </location>
</feature>
<evidence type="ECO:0000256" key="11">
    <source>
        <dbReference type="SAM" id="SignalP"/>
    </source>
</evidence>
<keyword evidence="14" id="KW-1185">Reference proteome</keyword>
<evidence type="ECO:0000256" key="2">
    <source>
        <dbReference type="ARBA" id="ARBA00022670"/>
    </source>
</evidence>
<evidence type="ECO:0000313" key="13">
    <source>
        <dbReference type="EMBL" id="CCX16180.1"/>
    </source>
</evidence>
<dbReference type="PROSITE" id="PS51767">
    <property type="entry name" value="PEPTIDASE_A1"/>
    <property type="match status" value="1"/>
</dbReference>
<evidence type="ECO:0000256" key="9">
    <source>
        <dbReference type="RuleBase" id="RU000454"/>
    </source>
</evidence>
<dbReference type="CDD" id="cd05474">
    <property type="entry name" value="SAP_like"/>
    <property type="match status" value="1"/>
</dbReference>
<comment type="similarity">
    <text evidence="1 9">Belongs to the peptidase A1 family.</text>
</comment>
<dbReference type="InterPro" id="IPR033121">
    <property type="entry name" value="PEPTIDASE_A1"/>
</dbReference>
<dbReference type="OMA" id="QCYLAIM"/>
<feature type="compositionally biased region" description="Polar residues" evidence="10">
    <location>
        <begin position="466"/>
        <end position="478"/>
    </location>
</feature>
<dbReference type="PROSITE" id="PS00141">
    <property type="entry name" value="ASP_PROTEASE"/>
    <property type="match status" value="1"/>
</dbReference>
<feature type="chain" id="PRO_5004651457" description="Probable aspartic-type endopeptidase OPSB" evidence="11">
    <location>
        <begin position="30"/>
        <end position="508"/>
    </location>
</feature>
<reference evidence="13 14" key="1">
    <citation type="journal article" date="2013" name="PLoS Genet.">
        <title>The genome and development-dependent transcriptomes of Pyronema confluens: a window into fungal evolution.</title>
        <authorList>
            <person name="Traeger S."/>
            <person name="Altegoer F."/>
            <person name="Freitag M."/>
            <person name="Gabaldon T."/>
            <person name="Kempken F."/>
            <person name="Kumar A."/>
            <person name="Marcet-Houben M."/>
            <person name="Poggeler S."/>
            <person name="Stajich J.E."/>
            <person name="Nowrousian M."/>
        </authorList>
    </citation>
    <scope>NUCLEOTIDE SEQUENCE [LARGE SCALE GENOMIC DNA]</scope>
    <source>
        <strain evidence="14">CBS 100304</strain>
        <tissue evidence="13">Vegetative mycelium</tissue>
    </source>
</reference>
<dbReference type="MEROPS" id="A01.015"/>
<evidence type="ECO:0000256" key="4">
    <source>
        <dbReference type="ARBA" id="ARBA00022750"/>
    </source>
</evidence>
<dbReference type="GO" id="GO:0006508">
    <property type="term" value="P:proteolysis"/>
    <property type="evidence" value="ECO:0007669"/>
    <property type="project" value="UniProtKB-KW"/>
</dbReference>
<evidence type="ECO:0000256" key="8">
    <source>
        <dbReference type="PIRSR" id="PIRSR601461-1"/>
    </source>
</evidence>
<dbReference type="FunFam" id="2.40.70.10:FF:000011">
    <property type="entry name" value="Aspartic protease"/>
    <property type="match status" value="1"/>
</dbReference>
<feature type="active site" evidence="8">
    <location>
        <position position="297"/>
    </location>
</feature>
<organism evidence="13 14">
    <name type="scientific">Pyronema omphalodes (strain CBS 100304)</name>
    <name type="common">Pyronema confluens</name>
    <dbReference type="NCBI Taxonomy" id="1076935"/>
    <lineage>
        <taxon>Eukaryota</taxon>
        <taxon>Fungi</taxon>
        <taxon>Dikarya</taxon>
        <taxon>Ascomycota</taxon>
        <taxon>Pezizomycotina</taxon>
        <taxon>Pezizomycetes</taxon>
        <taxon>Pezizales</taxon>
        <taxon>Pyronemataceae</taxon>
        <taxon>Pyronema</taxon>
    </lineage>
</organism>
<dbReference type="AlphaFoldDB" id="U4LBL4"/>
<dbReference type="SUPFAM" id="SSF50630">
    <property type="entry name" value="Acid proteases"/>
    <property type="match status" value="1"/>
</dbReference>
<accession>U4LBL4</accession>
<proteinExistence type="inferred from homology"/>
<keyword evidence="5 9" id="KW-0378">Hydrolase</keyword>
<dbReference type="GO" id="GO:0004190">
    <property type="term" value="F:aspartic-type endopeptidase activity"/>
    <property type="evidence" value="ECO:0007669"/>
    <property type="project" value="UniProtKB-KW"/>
</dbReference>
<name>U4LBL4_PYROM</name>
<dbReference type="OrthoDB" id="771136at2759"/>
<dbReference type="PANTHER" id="PTHR47966:SF65">
    <property type="entry name" value="ASPARTIC-TYPE ENDOPEPTIDASE"/>
    <property type="match status" value="1"/>
</dbReference>
<dbReference type="InterPro" id="IPR001969">
    <property type="entry name" value="Aspartic_peptidase_AS"/>
</dbReference>
<dbReference type="Gene3D" id="2.40.70.10">
    <property type="entry name" value="Acid Proteases"/>
    <property type="match status" value="2"/>
</dbReference>
<dbReference type="Pfam" id="PF00026">
    <property type="entry name" value="Asp"/>
    <property type="match status" value="1"/>
</dbReference>
<dbReference type="Proteomes" id="UP000018144">
    <property type="component" value="Unassembled WGS sequence"/>
</dbReference>
<sequence>MHCSSLLIPIALLALQSLALELSIPPANSSEPLKVQEFKFKKIKKNVQNLPRNHTELLEKRSPRTVLQRLDNSDFLYYAEVSIGTPAQNLRLHLDTGSSDIWVESPRSELCKQPDNPCEITGMFDEHKSSTYKKVSNNFQISYVDGEYAQGDYGKDVFRVGRDVAVQNVQFAIGLESTSTEGIMGIGFETNQVAVQRLGKSPYPGLTRLMVEQGLIKSRAYSLWLNDLDADEGEVLFGGVDTAKFQGNLTTLPIDKRIGATEAREFMITLTSVGLTNDQGKSINLTKESFAVPVLLDTGTTYTYLPSDLYNEIALQVGANINDGTGVPTAPCDIRNYNGSVDFSFSGAIIRVPVNELVVDAYAFDGSPATYFDGTPLCYFGIMDAGEDNNVLGDTFLRSAYIVFDLDNQEISIAPAIYNATDSNIIEIGTGKNAVPDAEGATSAVIVPPTGVSGGRGDGDPIYTGNPDSTASASRLSGPSATAGSGATTVYISWFLVAACAAMTQFSF</sequence>
<evidence type="ECO:0000256" key="1">
    <source>
        <dbReference type="ARBA" id="ARBA00007447"/>
    </source>
</evidence>
<evidence type="ECO:0000313" key="14">
    <source>
        <dbReference type="Proteomes" id="UP000018144"/>
    </source>
</evidence>
<evidence type="ECO:0000256" key="3">
    <source>
        <dbReference type="ARBA" id="ARBA00022729"/>
    </source>
</evidence>
<dbReference type="InterPro" id="IPR001461">
    <property type="entry name" value="Aspartic_peptidase_A1"/>
</dbReference>